<dbReference type="RefSeq" id="WP_083481150.1">
    <property type="nucleotide sequence ID" value="NZ_CXSU01000012.1"/>
</dbReference>
<dbReference type="Gene3D" id="1.10.443.10">
    <property type="entry name" value="Intergrase catalytic core"/>
    <property type="match status" value="1"/>
</dbReference>
<keyword evidence="1" id="KW-0233">DNA recombination</keyword>
<dbReference type="Proteomes" id="UP000049222">
    <property type="component" value="Unassembled WGS sequence"/>
</dbReference>
<dbReference type="InterPro" id="IPR013762">
    <property type="entry name" value="Integrase-like_cat_sf"/>
</dbReference>
<sequence length="77" mass="8849">MAAKAVMFTCLTSARAGEALNMRWEEVDLDARIWICPAVRMKTGNDHRVPLNGSMKAFCWRLLGSIYCHRPFSYRLN</sequence>
<protein>
    <submittedName>
        <fullName evidence="3">Prophage CP4-57 integrase</fullName>
    </submittedName>
</protein>
<organism evidence="3 4">
    <name type="scientific">Jannaschia donghaensis</name>
    <dbReference type="NCBI Taxonomy" id="420998"/>
    <lineage>
        <taxon>Bacteria</taxon>
        <taxon>Pseudomonadati</taxon>
        <taxon>Pseudomonadota</taxon>
        <taxon>Alphaproteobacteria</taxon>
        <taxon>Rhodobacterales</taxon>
        <taxon>Roseobacteraceae</taxon>
        <taxon>Jannaschia</taxon>
    </lineage>
</organism>
<dbReference type="GO" id="GO:0003677">
    <property type="term" value="F:DNA binding"/>
    <property type="evidence" value="ECO:0007669"/>
    <property type="project" value="InterPro"/>
</dbReference>
<evidence type="ECO:0000256" key="1">
    <source>
        <dbReference type="ARBA" id="ARBA00023172"/>
    </source>
</evidence>
<name>A0A0M6YLH1_9RHOB</name>
<proteinExistence type="predicted"/>
<reference evidence="3 4" key="1">
    <citation type="submission" date="2015-07" db="EMBL/GenBank/DDBJ databases">
        <authorList>
            <person name="Noorani M."/>
        </authorList>
    </citation>
    <scope>NUCLEOTIDE SEQUENCE [LARGE SCALE GENOMIC DNA]</scope>
    <source>
        <strain evidence="3 4">CECT 7802</strain>
    </source>
</reference>
<dbReference type="OrthoDB" id="9795573at2"/>
<dbReference type="STRING" id="420998.JDO7802_02529"/>
<evidence type="ECO:0000313" key="4">
    <source>
        <dbReference type="Proteomes" id="UP000049222"/>
    </source>
</evidence>
<dbReference type="GO" id="GO:0015074">
    <property type="term" value="P:DNA integration"/>
    <property type="evidence" value="ECO:0007669"/>
    <property type="project" value="InterPro"/>
</dbReference>
<gene>
    <name evidence="3" type="primary">intA_1</name>
    <name evidence="3" type="ORF">JDO7802_02529</name>
</gene>
<dbReference type="Pfam" id="PF00589">
    <property type="entry name" value="Phage_integrase"/>
    <property type="match status" value="1"/>
</dbReference>
<evidence type="ECO:0000259" key="2">
    <source>
        <dbReference type="Pfam" id="PF00589"/>
    </source>
</evidence>
<dbReference type="InterPro" id="IPR002104">
    <property type="entry name" value="Integrase_catalytic"/>
</dbReference>
<dbReference type="GO" id="GO:0006310">
    <property type="term" value="P:DNA recombination"/>
    <property type="evidence" value="ECO:0007669"/>
    <property type="project" value="UniProtKB-KW"/>
</dbReference>
<accession>A0A0M6YLH1</accession>
<dbReference type="SUPFAM" id="SSF56349">
    <property type="entry name" value="DNA breaking-rejoining enzymes"/>
    <property type="match status" value="1"/>
</dbReference>
<keyword evidence="4" id="KW-1185">Reference proteome</keyword>
<evidence type="ECO:0000313" key="3">
    <source>
        <dbReference type="EMBL" id="CTQ50505.1"/>
    </source>
</evidence>
<dbReference type="AlphaFoldDB" id="A0A0M6YLH1"/>
<dbReference type="EMBL" id="CXSU01000012">
    <property type="protein sequence ID" value="CTQ50505.1"/>
    <property type="molecule type" value="Genomic_DNA"/>
</dbReference>
<feature type="domain" description="Tyr recombinase" evidence="2">
    <location>
        <begin position="5"/>
        <end position="55"/>
    </location>
</feature>
<dbReference type="InterPro" id="IPR011010">
    <property type="entry name" value="DNA_brk_join_enz"/>
</dbReference>